<dbReference type="SUPFAM" id="SSF55874">
    <property type="entry name" value="ATPase domain of HSP90 chaperone/DNA topoisomerase II/histidine kinase"/>
    <property type="match status" value="1"/>
</dbReference>
<dbReference type="EMBL" id="CP053069">
    <property type="protein sequence ID" value="QJR09029.1"/>
    <property type="molecule type" value="Genomic_DNA"/>
</dbReference>
<dbReference type="Gene3D" id="3.30.565.10">
    <property type="entry name" value="Histidine kinase-like ATPase, C-terminal domain"/>
    <property type="match status" value="1"/>
</dbReference>
<name>A0A6M4GNW8_9PROT</name>
<feature type="transmembrane region" description="Helical" evidence="1">
    <location>
        <begin position="70"/>
        <end position="98"/>
    </location>
</feature>
<keyword evidence="1" id="KW-0812">Transmembrane</keyword>
<evidence type="ECO:0000313" key="4">
    <source>
        <dbReference type="Proteomes" id="UP000501534"/>
    </source>
</evidence>
<feature type="transmembrane region" description="Helical" evidence="1">
    <location>
        <begin position="210"/>
        <end position="232"/>
    </location>
</feature>
<proteinExistence type="predicted"/>
<feature type="domain" description="Histidine kinase/HSP90-like ATPase" evidence="2">
    <location>
        <begin position="471"/>
        <end position="569"/>
    </location>
</feature>
<dbReference type="InterPro" id="IPR036890">
    <property type="entry name" value="HATPase_C_sf"/>
</dbReference>
<feature type="transmembrane region" description="Helical" evidence="1">
    <location>
        <begin position="118"/>
        <end position="140"/>
    </location>
</feature>
<evidence type="ECO:0000259" key="2">
    <source>
        <dbReference type="Pfam" id="PF02518"/>
    </source>
</evidence>
<organism evidence="3 4">
    <name type="scientific">Usitatibacter rugosus</name>
    <dbReference type="NCBI Taxonomy" id="2732067"/>
    <lineage>
        <taxon>Bacteria</taxon>
        <taxon>Pseudomonadati</taxon>
        <taxon>Pseudomonadota</taxon>
        <taxon>Betaproteobacteria</taxon>
        <taxon>Nitrosomonadales</taxon>
        <taxon>Usitatibacteraceae</taxon>
        <taxon>Usitatibacter</taxon>
    </lineage>
</organism>
<dbReference type="Pfam" id="PF02518">
    <property type="entry name" value="HATPase_c"/>
    <property type="match status" value="1"/>
</dbReference>
<evidence type="ECO:0000313" key="3">
    <source>
        <dbReference type="EMBL" id="QJR09029.1"/>
    </source>
</evidence>
<evidence type="ECO:0000256" key="1">
    <source>
        <dbReference type="SAM" id="Phobius"/>
    </source>
</evidence>
<keyword evidence="1" id="KW-0472">Membrane</keyword>
<dbReference type="Proteomes" id="UP000501534">
    <property type="component" value="Chromosome"/>
</dbReference>
<feature type="transmembrane region" description="Helical" evidence="1">
    <location>
        <begin position="21"/>
        <end position="40"/>
    </location>
</feature>
<keyword evidence="4" id="KW-1185">Reference proteome</keyword>
<sequence>MQPTTNSFPARLSAALLRARPWIVLAMLLALHAGLLAPVGSAFQRVWLMVHFGLFLLWQPFFATERELKVFTIVMLMTLTAAILWFLSGWMIVSWMVLMLGVLGGRVFTAKRAGASRLYFLVAFSYLLAMLLLWAVPTLLLPQHPIPGPVSLLARAILPLLLLLLALLPGDSEDEPVQVFDFFYAVFVFQLVVVLVLGSLALMRFTDDRYFPSVALTMFSFGVALFVLAVLWSPRSGFGGLRTYFSRYLLSVGMPFELWMRRVAELAEAETQAGRFLEEALKEIATFPWMRGGLWKSEDGEGKFGETEGHAATFTEHGLELTFYTNVPLSPALFLHVRLLAQVVGEFYEGKRRETTLKRNAYLEAVHETGARLTHDIKNLLQSLYALTSAAPSGSDNADEYNSLLQRQLPQLTHRLHATLEQLRAPDVATHDPEVDAAEWWEDVRRRFAGGDITFEGPGGGGVLLPPALFDSVLDNCIDNARAKVAREPGTRITIVLSVGKGGAVLDVRDTGSAIPDAVATKLMREPLARPRGEGLSIGLYQAARQAVALGYRIDLASNSDGAVCFRLRASR</sequence>
<reference evidence="3 4" key="1">
    <citation type="submission" date="2020-04" db="EMBL/GenBank/DDBJ databases">
        <title>Usitatibacter rugosus gen. nov., sp. nov. and Usitatibacter palustris sp. nov., novel members of Usitatibacteraceae fam. nov. within the order Nitrosomonadales isolated from soil.</title>
        <authorList>
            <person name="Huber K.J."/>
            <person name="Neumann-Schaal M."/>
            <person name="Geppert A."/>
            <person name="Luckner M."/>
            <person name="Wanner G."/>
            <person name="Overmann J."/>
        </authorList>
    </citation>
    <scope>NUCLEOTIDE SEQUENCE [LARGE SCALE GENOMIC DNA]</scope>
    <source>
        <strain evidence="3 4">0125_3</strain>
    </source>
</reference>
<dbReference type="KEGG" id="uru:DSM104443_00064"/>
<gene>
    <name evidence="3" type="ORF">DSM104443_00064</name>
</gene>
<dbReference type="AlphaFoldDB" id="A0A6M4GNW8"/>
<protein>
    <recommendedName>
        <fullName evidence="2">Histidine kinase/HSP90-like ATPase domain-containing protein</fullName>
    </recommendedName>
</protein>
<accession>A0A6M4GNW8</accession>
<keyword evidence="1" id="KW-1133">Transmembrane helix</keyword>
<dbReference type="InterPro" id="IPR003594">
    <property type="entry name" value="HATPase_dom"/>
</dbReference>
<feature type="transmembrane region" description="Helical" evidence="1">
    <location>
        <begin position="182"/>
        <end position="203"/>
    </location>
</feature>
<dbReference type="RefSeq" id="WP_171088732.1">
    <property type="nucleotide sequence ID" value="NZ_CP053069.1"/>
</dbReference>